<evidence type="ECO:0000256" key="1">
    <source>
        <dbReference type="SAM" id="Phobius"/>
    </source>
</evidence>
<dbReference type="KEGG" id="scc:Spico_0028"/>
<dbReference type="EMBL" id="CP002659">
    <property type="protein sequence ID" value="AEC01270.1"/>
    <property type="molecule type" value="Genomic_DNA"/>
</dbReference>
<accession>F4GIB1</accession>
<dbReference type="HOGENOM" id="CLU_3276785_0_0_12"/>
<reference evidence="3" key="1">
    <citation type="submission" date="2011-04" db="EMBL/GenBank/DDBJ databases">
        <title>The complete genome of Spirochaeta coccoides DSM 17374.</title>
        <authorList>
            <person name="Lucas S."/>
            <person name="Copeland A."/>
            <person name="Lapidus A."/>
            <person name="Bruce D."/>
            <person name="Goodwin L."/>
            <person name="Pitluck S."/>
            <person name="Peters L."/>
            <person name="Kyrpides N."/>
            <person name="Mavromatis K."/>
            <person name="Pagani I."/>
            <person name="Ivanova N."/>
            <person name="Ovchinnikova G."/>
            <person name="Lu M."/>
            <person name="Detter J.C."/>
            <person name="Tapia R."/>
            <person name="Han C."/>
            <person name="Land M."/>
            <person name="Hauser L."/>
            <person name="Markowitz V."/>
            <person name="Cheng J.-F."/>
            <person name="Hugenholtz P."/>
            <person name="Woyke T."/>
            <person name="Wu D."/>
            <person name="Spring S."/>
            <person name="Schroeder M."/>
            <person name="Brambilla E."/>
            <person name="Klenk H.-P."/>
            <person name="Eisen J.A."/>
        </authorList>
    </citation>
    <scope>NUCLEOTIDE SEQUENCE [LARGE SCALE GENOMIC DNA]</scope>
    <source>
        <strain evidence="3">ATCC BAA-1237 / DSM 17374 / SPN1</strain>
    </source>
</reference>
<gene>
    <name evidence="2" type="ordered locus">Spico_0028</name>
</gene>
<keyword evidence="1" id="KW-1133">Transmembrane helix</keyword>
<protein>
    <submittedName>
        <fullName evidence="2">Uncharacterized protein</fullName>
    </submittedName>
</protein>
<keyword evidence="3" id="KW-1185">Reference proteome</keyword>
<sequence>METTRDDKSMTNSSLWITCGQLLFFLANYHVFVWCFNIRII</sequence>
<reference evidence="2 3" key="2">
    <citation type="journal article" date="2012" name="Stand. Genomic Sci.">
        <title>Complete genome sequence of the termite hindgut bacterium Spirochaeta coccoides type strain (SPN1(T)), reclassification in the genus Sphaerochaeta as Sphaerochaeta coccoides comb. nov. and emendations of the family Spirochaetaceae and the genus Sphaerochaeta.</title>
        <authorList>
            <person name="Abt B."/>
            <person name="Han C."/>
            <person name="Scheuner C."/>
            <person name="Lu M."/>
            <person name="Lapidus A."/>
            <person name="Nolan M."/>
            <person name="Lucas S."/>
            <person name="Hammon N."/>
            <person name="Deshpande S."/>
            <person name="Cheng J.F."/>
            <person name="Tapia R."/>
            <person name="Goodwin L.A."/>
            <person name="Pitluck S."/>
            <person name="Liolios K."/>
            <person name="Pagani I."/>
            <person name="Ivanova N."/>
            <person name="Mavromatis K."/>
            <person name="Mikhailova N."/>
            <person name="Huntemann M."/>
            <person name="Pati A."/>
            <person name="Chen A."/>
            <person name="Palaniappan K."/>
            <person name="Land M."/>
            <person name="Hauser L."/>
            <person name="Brambilla E.M."/>
            <person name="Rohde M."/>
            <person name="Spring S."/>
            <person name="Gronow S."/>
            <person name="Goker M."/>
            <person name="Woyke T."/>
            <person name="Bristow J."/>
            <person name="Eisen J.A."/>
            <person name="Markowitz V."/>
            <person name="Hugenholtz P."/>
            <person name="Kyrpides N.C."/>
            <person name="Klenk H.P."/>
            <person name="Detter J.C."/>
        </authorList>
    </citation>
    <scope>NUCLEOTIDE SEQUENCE [LARGE SCALE GENOMIC DNA]</scope>
    <source>
        <strain evidence="3">ATCC BAA-1237 / DSM 17374 / SPN1</strain>
    </source>
</reference>
<dbReference type="Proteomes" id="UP000007939">
    <property type="component" value="Chromosome"/>
</dbReference>
<proteinExistence type="predicted"/>
<evidence type="ECO:0000313" key="2">
    <source>
        <dbReference type="EMBL" id="AEC01270.1"/>
    </source>
</evidence>
<feature type="transmembrane region" description="Helical" evidence="1">
    <location>
        <begin position="15"/>
        <end position="36"/>
    </location>
</feature>
<dbReference type="AlphaFoldDB" id="F4GIB1"/>
<organism evidence="2 3">
    <name type="scientific">Parasphaerochaeta coccoides (strain ATCC BAA-1237 / DSM 17374 / SPN1)</name>
    <name type="common">Sphaerochaeta coccoides</name>
    <dbReference type="NCBI Taxonomy" id="760011"/>
    <lineage>
        <taxon>Bacteria</taxon>
        <taxon>Pseudomonadati</taxon>
        <taxon>Spirochaetota</taxon>
        <taxon>Spirochaetia</taxon>
        <taxon>Spirochaetales</taxon>
        <taxon>Sphaerochaetaceae</taxon>
        <taxon>Parasphaerochaeta</taxon>
    </lineage>
</organism>
<name>F4GIB1_PARC1</name>
<evidence type="ECO:0000313" key="3">
    <source>
        <dbReference type="Proteomes" id="UP000007939"/>
    </source>
</evidence>
<keyword evidence="1" id="KW-0812">Transmembrane</keyword>
<keyword evidence="1" id="KW-0472">Membrane</keyword>